<dbReference type="InterPro" id="IPR014710">
    <property type="entry name" value="RmlC-like_jellyroll"/>
</dbReference>
<dbReference type="OrthoDB" id="190812at2157"/>
<evidence type="ECO:0000313" key="4">
    <source>
        <dbReference type="Proteomes" id="UP000199114"/>
    </source>
</evidence>
<proteinExistence type="predicted"/>
<dbReference type="Pfam" id="PF07883">
    <property type="entry name" value="Cupin_2"/>
    <property type="match status" value="1"/>
</dbReference>
<dbReference type="InterPro" id="IPR051610">
    <property type="entry name" value="GPI/OXD"/>
</dbReference>
<dbReference type="Gene3D" id="2.60.120.10">
    <property type="entry name" value="Jelly Rolls"/>
    <property type="match status" value="1"/>
</dbReference>
<keyword evidence="4" id="KW-1185">Reference proteome</keyword>
<reference evidence="4" key="1">
    <citation type="submission" date="2016-10" db="EMBL/GenBank/DDBJ databases">
        <authorList>
            <person name="Varghese N."/>
            <person name="Submissions S."/>
        </authorList>
    </citation>
    <scope>NUCLEOTIDE SEQUENCE [LARGE SCALE GENOMIC DNA]</scope>
    <source>
        <strain evidence="4">DSM 25055</strain>
    </source>
</reference>
<protein>
    <submittedName>
        <fullName evidence="3">Cupin domain-containing protein</fullName>
    </submittedName>
</protein>
<dbReference type="STRING" id="1186196.SAMN04489841_3836"/>
<sequence length="155" mass="17065">MQFQSSQAIDERIDSATVKRPLTDAINAANVALNYYELAPGDSFVYGYHMHENQEELFVIQEGRVTFETEDGEVVVTAGDVVRFAPGEYQQGINRADERVVALAIGAPQETSGSEILRDCDACGERTPNTVERAQDGQAKITRCLECGNKTGRFD</sequence>
<evidence type="ECO:0000259" key="2">
    <source>
        <dbReference type="Pfam" id="PF07883"/>
    </source>
</evidence>
<dbReference type="InterPro" id="IPR011051">
    <property type="entry name" value="RmlC_Cupin_sf"/>
</dbReference>
<feature type="domain" description="Cupin type-2" evidence="2">
    <location>
        <begin position="35"/>
        <end position="105"/>
    </location>
</feature>
<keyword evidence="1" id="KW-0479">Metal-binding</keyword>
<dbReference type="SUPFAM" id="SSF51182">
    <property type="entry name" value="RmlC-like cupins"/>
    <property type="match status" value="1"/>
</dbReference>
<dbReference type="InterPro" id="IPR013096">
    <property type="entry name" value="Cupin_2"/>
</dbReference>
<dbReference type="GO" id="GO:0046872">
    <property type="term" value="F:metal ion binding"/>
    <property type="evidence" value="ECO:0007669"/>
    <property type="project" value="UniProtKB-KW"/>
</dbReference>
<gene>
    <name evidence="3" type="ORF">SAMN04489841_3836</name>
</gene>
<accession>A0A1H9P271</accession>
<organism evidence="3 4">
    <name type="scientific">Natrinema salaciae</name>
    <dbReference type="NCBI Taxonomy" id="1186196"/>
    <lineage>
        <taxon>Archaea</taxon>
        <taxon>Methanobacteriati</taxon>
        <taxon>Methanobacteriota</taxon>
        <taxon>Stenosarchaea group</taxon>
        <taxon>Halobacteria</taxon>
        <taxon>Halobacteriales</taxon>
        <taxon>Natrialbaceae</taxon>
        <taxon>Natrinema</taxon>
    </lineage>
</organism>
<dbReference type="PANTHER" id="PTHR35848">
    <property type="entry name" value="OXALATE-BINDING PROTEIN"/>
    <property type="match status" value="1"/>
</dbReference>
<name>A0A1H9P271_9EURY</name>
<dbReference type="Proteomes" id="UP000199114">
    <property type="component" value="Unassembled WGS sequence"/>
</dbReference>
<dbReference type="AlphaFoldDB" id="A0A1H9P271"/>
<evidence type="ECO:0000256" key="1">
    <source>
        <dbReference type="ARBA" id="ARBA00022723"/>
    </source>
</evidence>
<evidence type="ECO:0000313" key="3">
    <source>
        <dbReference type="EMBL" id="SER42290.1"/>
    </source>
</evidence>
<dbReference type="RefSeq" id="WP_090620553.1">
    <property type="nucleotide sequence ID" value="NZ_FOFD01000005.1"/>
</dbReference>
<dbReference type="EMBL" id="FOFD01000005">
    <property type="protein sequence ID" value="SER42290.1"/>
    <property type="molecule type" value="Genomic_DNA"/>
</dbReference>
<dbReference type="PANTHER" id="PTHR35848:SF9">
    <property type="entry name" value="SLL1358 PROTEIN"/>
    <property type="match status" value="1"/>
</dbReference>